<organism evidence="1 2">
    <name type="scientific">Phocaeicola vulgatus</name>
    <name type="common">Bacteroides vulgatus</name>
    <dbReference type="NCBI Taxonomy" id="821"/>
    <lineage>
        <taxon>Bacteria</taxon>
        <taxon>Pseudomonadati</taxon>
        <taxon>Bacteroidota</taxon>
        <taxon>Bacteroidia</taxon>
        <taxon>Bacteroidales</taxon>
        <taxon>Bacteroidaceae</taxon>
        <taxon>Phocaeicola</taxon>
    </lineage>
</organism>
<dbReference type="EMBL" id="CP043529">
    <property type="protein sequence ID" value="QEW35909.1"/>
    <property type="molecule type" value="Genomic_DNA"/>
</dbReference>
<keyword evidence="1" id="KW-0328">Glycosyltransferase</keyword>
<dbReference type="PANTHER" id="PTHR12526:SF630">
    <property type="entry name" value="GLYCOSYLTRANSFERASE"/>
    <property type="match status" value="1"/>
</dbReference>
<dbReference type="InterPro" id="IPR001296">
    <property type="entry name" value="Glyco_trans_1"/>
</dbReference>
<protein>
    <submittedName>
        <fullName evidence="1">Poly(Glycerol-phosphate) alpha-glucosyltransferase</fullName>
        <ecNumber evidence="1">2.4.1.52</ecNumber>
    </submittedName>
</protein>
<name>A0A5P3AQB0_PHOVU</name>
<dbReference type="CDD" id="cd03820">
    <property type="entry name" value="GT4_AmsD-like"/>
    <property type="match status" value="1"/>
</dbReference>
<proteinExistence type="predicted"/>
<dbReference type="Pfam" id="PF00534">
    <property type="entry name" value="Glycos_transf_1"/>
    <property type="match status" value="1"/>
</dbReference>
<gene>
    <name evidence="1" type="primary">tagE_2</name>
    <name evidence="1" type="ORF">VIC01_01411</name>
</gene>
<dbReference type="GO" id="GO:0047265">
    <property type="term" value="F:poly(glycerol-phosphate) alpha-glucosyltransferase activity"/>
    <property type="evidence" value="ECO:0007669"/>
    <property type="project" value="UniProtKB-EC"/>
</dbReference>
<evidence type="ECO:0000313" key="1">
    <source>
        <dbReference type="EMBL" id="QEW35909.1"/>
    </source>
</evidence>
<dbReference type="Gene3D" id="3.40.50.2000">
    <property type="entry name" value="Glycogen Phosphorylase B"/>
    <property type="match status" value="2"/>
</dbReference>
<sequence length="383" mass="44554">MTIVYLYTALCTVGGADRSIIQKANYLADEMHQDVFIITDSQKERPPVFPISPRIRHIDIGIDFDRQYHHNLLVRGYYYFTLMHLYRKKLEYWLKTLKPDIVISTLGRELDFLTQLDDGSVKIGESHIAKPYTRNLHLMEQRGFPYKQIARHWRKKQEEAVKKLDALVVLTQHDADNWKEVKKACVIPNFLPFSPEKGSSCLEKRIISIGRYSEQKGYDRLIEAWIKVNRKHPDWHICIYGEGQDRNSLQELIEKHHIENSFSLCPPTKSIQEKYLESSIYVMSSRFEGLPMALLEAMACGVPCISFDCPYGPAEIITPEKDGILVKNGNTDELADAICRLIEDTDKRIRMGKQAQKNIQRYSREEVMKLWDELFNTLTTARP</sequence>
<dbReference type="SUPFAM" id="SSF53756">
    <property type="entry name" value="UDP-Glycosyltransferase/glycogen phosphorylase"/>
    <property type="match status" value="1"/>
</dbReference>
<reference evidence="1 2" key="1">
    <citation type="submission" date="2019-09" db="EMBL/GenBank/DDBJ databases">
        <title>Commensal-derived Metabolites Govern Vibrio cholerae Pathogenesis in Host.</title>
        <authorList>
            <person name="Yoon S.S."/>
            <person name="Yoon M.Y."/>
        </authorList>
    </citation>
    <scope>NUCLEOTIDE SEQUENCE [LARGE SCALE GENOMIC DNA]</scope>
    <source>
        <strain evidence="1 2">VIC01</strain>
    </source>
</reference>
<dbReference type="PANTHER" id="PTHR12526">
    <property type="entry name" value="GLYCOSYLTRANSFERASE"/>
    <property type="match status" value="1"/>
</dbReference>
<dbReference type="RefSeq" id="WP_005851469.1">
    <property type="nucleotide sequence ID" value="NZ_AP025232.1"/>
</dbReference>
<dbReference type="EC" id="2.4.1.52" evidence="1"/>
<keyword evidence="1" id="KW-0808">Transferase</keyword>
<evidence type="ECO:0000313" key="2">
    <source>
        <dbReference type="Proteomes" id="UP000326091"/>
    </source>
</evidence>
<dbReference type="Proteomes" id="UP000326091">
    <property type="component" value="Chromosome"/>
</dbReference>
<accession>A0A5P3AQB0</accession>
<dbReference type="AlphaFoldDB" id="A0A5P3AQB0"/>